<sequence>MVRALFVTIPLASLLFTGGCSLFEEGEEPAAPIVEQELQEAEGVLFYENPKEKKALIVDESFDEDDLNLPLKEIKKKYDLWYVTIKEPVMLKDLPSGSHVKIRYQEMLGSDPKSTAAEEIEVVPGS</sequence>
<evidence type="ECO:0000313" key="2">
    <source>
        <dbReference type="Proteomes" id="UP000322997"/>
    </source>
</evidence>
<organism evidence="1 2">
    <name type="scientific">Rossellomorea marisflavi</name>
    <dbReference type="NCBI Taxonomy" id="189381"/>
    <lineage>
        <taxon>Bacteria</taxon>
        <taxon>Bacillati</taxon>
        <taxon>Bacillota</taxon>
        <taxon>Bacilli</taxon>
        <taxon>Bacillales</taxon>
        <taxon>Bacillaceae</taxon>
        <taxon>Rossellomorea</taxon>
    </lineage>
</organism>
<dbReference type="InterPro" id="IPR021598">
    <property type="entry name" value="DUF3221"/>
</dbReference>
<dbReference type="Proteomes" id="UP000322997">
    <property type="component" value="Unassembled WGS sequence"/>
</dbReference>
<protein>
    <submittedName>
        <fullName evidence="1">DUF3221 domain-containing protein</fullName>
    </submittedName>
</protein>
<accession>A0A5D4RTK0</accession>
<reference evidence="1 2" key="1">
    <citation type="submission" date="2019-08" db="EMBL/GenBank/DDBJ databases">
        <title>Bacillus genomes from the desert of Cuatro Cienegas, Coahuila.</title>
        <authorList>
            <person name="Olmedo-Alvarez G."/>
        </authorList>
    </citation>
    <scope>NUCLEOTIDE SEQUENCE [LARGE SCALE GENOMIC DNA]</scope>
    <source>
        <strain evidence="1 2">CH108_3D</strain>
    </source>
</reference>
<dbReference type="PROSITE" id="PS51257">
    <property type="entry name" value="PROKAR_LIPOPROTEIN"/>
    <property type="match status" value="1"/>
</dbReference>
<dbReference type="AlphaFoldDB" id="A0A5D4RTK0"/>
<evidence type="ECO:0000313" key="1">
    <source>
        <dbReference type="EMBL" id="TYS53064.1"/>
    </source>
</evidence>
<dbReference type="Gene3D" id="2.40.50.140">
    <property type="entry name" value="Nucleic acid-binding proteins"/>
    <property type="match status" value="1"/>
</dbReference>
<gene>
    <name evidence="1" type="ORF">FZC83_15335</name>
</gene>
<dbReference type="InterPro" id="IPR012340">
    <property type="entry name" value="NA-bd_OB-fold"/>
</dbReference>
<comment type="caution">
    <text evidence="1">The sequence shown here is derived from an EMBL/GenBank/DDBJ whole genome shotgun (WGS) entry which is preliminary data.</text>
</comment>
<dbReference type="EMBL" id="VTEQ01000004">
    <property type="protein sequence ID" value="TYS53064.1"/>
    <property type="molecule type" value="Genomic_DNA"/>
</dbReference>
<name>A0A5D4RTK0_9BACI</name>
<dbReference type="Pfam" id="PF11518">
    <property type="entry name" value="DUF3221"/>
    <property type="match status" value="1"/>
</dbReference>
<proteinExistence type="predicted"/>